<evidence type="ECO:0000259" key="1">
    <source>
        <dbReference type="Pfam" id="PF18962"/>
    </source>
</evidence>
<dbReference type="GO" id="GO:0016747">
    <property type="term" value="F:acyltransferase activity, transferring groups other than amino-acyl groups"/>
    <property type="evidence" value="ECO:0007669"/>
    <property type="project" value="TreeGrafter"/>
</dbReference>
<dbReference type="HOGENOM" id="CLU_643667_0_0_10"/>
<name>F4KQ06_HALH1</name>
<dbReference type="AlphaFoldDB" id="F4KQ06"/>
<accession>F4KQ06</accession>
<dbReference type="KEGG" id="hhy:Halhy_5385"/>
<dbReference type="InterPro" id="IPR029058">
    <property type="entry name" value="AB_hydrolase_fold"/>
</dbReference>
<dbReference type="Pfam" id="PF00756">
    <property type="entry name" value="Esterase"/>
    <property type="match status" value="1"/>
</dbReference>
<dbReference type="PANTHER" id="PTHR48098:SF1">
    <property type="entry name" value="DIACYLGLYCEROL ACYLTRANSFERASE_MYCOLYLTRANSFERASE AG85A"/>
    <property type="match status" value="1"/>
</dbReference>
<reference key="2">
    <citation type="submission" date="2011-04" db="EMBL/GenBank/DDBJ databases">
        <title>Complete sequence of chromosome of Haliscomenobacter hydrossis DSM 1100.</title>
        <authorList>
            <consortium name="US DOE Joint Genome Institute (JGI-PGF)"/>
            <person name="Lucas S."/>
            <person name="Han J."/>
            <person name="Lapidus A."/>
            <person name="Bruce D."/>
            <person name="Goodwin L."/>
            <person name="Pitluck S."/>
            <person name="Peters L."/>
            <person name="Kyrpides N."/>
            <person name="Mavromatis K."/>
            <person name="Ivanova N."/>
            <person name="Ovchinnikova G."/>
            <person name="Pagani I."/>
            <person name="Daligault H."/>
            <person name="Detter J.C."/>
            <person name="Han C."/>
            <person name="Land M."/>
            <person name="Hauser L."/>
            <person name="Markowitz V."/>
            <person name="Cheng J.-F."/>
            <person name="Hugenholtz P."/>
            <person name="Woyke T."/>
            <person name="Wu D."/>
            <person name="Verbarg S."/>
            <person name="Frueling A."/>
            <person name="Brambilla E."/>
            <person name="Klenk H.-P."/>
            <person name="Eisen J.A."/>
        </authorList>
    </citation>
    <scope>NUCLEOTIDE SEQUENCE</scope>
    <source>
        <strain>DSM 1100</strain>
    </source>
</reference>
<dbReference type="Gene3D" id="3.40.50.1820">
    <property type="entry name" value="alpha/beta hydrolase"/>
    <property type="match status" value="1"/>
</dbReference>
<dbReference type="PANTHER" id="PTHR48098">
    <property type="entry name" value="ENTEROCHELIN ESTERASE-RELATED"/>
    <property type="match status" value="1"/>
</dbReference>
<dbReference type="Pfam" id="PF18962">
    <property type="entry name" value="Por_Secre_tail"/>
    <property type="match status" value="1"/>
</dbReference>
<dbReference type="InterPro" id="IPR026444">
    <property type="entry name" value="Secre_tail"/>
</dbReference>
<protein>
    <submittedName>
        <fullName evidence="2">Esterase</fullName>
    </submittedName>
</protein>
<feature type="domain" description="Secretion system C-terminal sorting" evidence="1">
    <location>
        <begin position="346"/>
        <end position="414"/>
    </location>
</feature>
<dbReference type="SMR" id="F4KQ06"/>
<dbReference type="eggNOG" id="COG0627">
    <property type="taxonomic scope" value="Bacteria"/>
</dbReference>
<proteinExistence type="predicted"/>
<dbReference type="EMBL" id="CP002691">
    <property type="protein sequence ID" value="AEE53210.1"/>
    <property type="molecule type" value="Genomic_DNA"/>
</dbReference>
<dbReference type="Proteomes" id="UP000008461">
    <property type="component" value="Chromosome"/>
</dbReference>
<dbReference type="NCBIfam" id="TIGR04183">
    <property type="entry name" value="Por_Secre_tail"/>
    <property type="match status" value="1"/>
</dbReference>
<dbReference type="STRING" id="760192.Halhy_5385"/>
<dbReference type="RefSeq" id="WP_013767744.1">
    <property type="nucleotide sequence ID" value="NC_015510.1"/>
</dbReference>
<evidence type="ECO:0000313" key="2">
    <source>
        <dbReference type="EMBL" id="AEE53210.1"/>
    </source>
</evidence>
<keyword evidence="3" id="KW-1185">Reference proteome</keyword>
<organism evidence="2 3">
    <name type="scientific">Haliscomenobacter hydrossis (strain ATCC 27775 / DSM 1100 / LMG 10767 / O)</name>
    <dbReference type="NCBI Taxonomy" id="760192"/>
    <lineage>
        <taxon>Bacteria</taxon>
        <taxon>Pseudomonadati</taxon>
        <taxon>Bacteroidota</taxon>
        <taxon>Saprospiria</taxon>
        <taxon>Saprospirales</taxon>
        <taxon>Haliscomenobacteraceae</taxon>
        <taxon>Haliscomenobacter</taxon>
    </lineage>
</organism>
<dbReference type="SUPFAM" id="SSF53474">
    <property type="entry name" value="alpha/beta-Hydrolases"/>
    <property type="match status" value="1"/>
</dbReference>
<evidence type="ECO:0000313" key="3">
    <source>
        <dbReference type="Proteomes" id="UP000008461"/>
    </source>
</evidence>
<reference evidence="2 3" key="1">
    <citation type="journal article" date="2011" name="Stand. Genomic Sci.">
        <title>Complete genome sequence of Haliscomenobacter hydrossis type strain (O).</title>
        <authorList>
            <consortium name="US DOE Joint Genome Institute (JGI-PGF)"/>
            <person name="Daligault H."/>
            <person name="Lapidus A."/>
            <person name="Zeytun A."/>
            <person name="Nolan M."/>
            <person name="Lucas S."/>
            <person name="Del Rio T.G."/>
            <person name="Tice H."/>
            <person name="Cheng J.F."/>
            <person name="Tapia R."/>
            <person name="Han C."/>
            <person name="Goodwin L."/>
            <person name="Pitluck S."/>
            <person name="Liolios K."/>
            <person name="Pagani I."/>
            <person name="Ivanova N."/>
            <person name="Huntemann M."/>
            <person name="Mavromatis K."/>
            <person name="Mikhailova N."/>
            <person name="Pati A."/>
            <person name="Chen A."/>
            <person name="Palaniappan K."/>
            <person name="Land M."/>
            <person name="Hauser L."/>
            <person name="Brambilla E.M."/>
            <person name="Rohde M."/>
            <person name="Verbarg S."/>
            <person name="Goker M."/>
            <person name="Bristow J."/>
            <person name="Eisen J.A."/>
            <person name="Markowitz V."/>
            <person name="Hugenholtz P."/>
            <person name="Kyrpides N.C."/>
            <person name="Klenk H.P."/>
            <person name="Woyke T."/>
        </authorList>
    </citation>
    <scope>NUCLEOTIDE SEQUENCE [LARGE SCALE GENOMIC DNA]</scope>
    <source>
        <strain evidence="3">ATCC 27775 / DSM 1100 / LMG 10767 / O</strain>
    </source>
</reference>
<dbReference type="OrthoDB" id="9803578at2"/>
<dbReference type="InterPro" id="IPR050583">
    <property type="entry name" value="Mycobacterial_A85_antigen"/>
</dbReference>
<sequence length="426" mass="47498">MKRIILFALFGWPYHLVAQSTLQIDSLSSPALGKTEKYQIYLPDGYTQNNNQRYPVVYFLHGALSDHEGYDFIKIVLDNLIVTKKIQPMIVVKPNGSQGNYGGSMFTNSTLYGKVEDFIVKDLVAHVDQKYRTMGTRNARAVMGHSMGADGAARFGTLHPDVFCGFAAHSGSLDFSFARIFFSFAVQEQLQQKDSIPYDFRPNDGFATGALFRAAGAASPNLTKPPYFVDFPLDPQGEQIDSVFQKWFSISAANLVRRKPPTKEIGMFFDCGFQDEFGFMLFNNGFRDSLLKSGLKFTYQNFTGGHGDKLLDRMAISLPYLDSLMSKLSTAVYSPGKWRDKITMKIYPNPGNDTVTLELSSPENTSAGVVIQNAAGQVLRVLRKDWQINAGVNQLQLNVSDLGIGMYWLVVRGEGFVVSNPLQRVK</sequence>
<gene>
    <name evidence="2" type="ordered locus">Halhy_5385</name>
</gene>
<dbReference type="InterPro" id="IPR000801">
    <property type="entry name" value="Esterase-like"/>
</dbReference>